<dbReference type="OrthoDB" id="9771112at2"/>
<keyword evidence="5" id="KW-1185">Reference proteome</keyword>
<feature type="transmembrane region" description="Helical" evidence="2">
    <location>
        <begin position="1029"/>
        <end position="1047"/>
    </location>
</feature>
<evidence type="ECO:0000313" key="4">
    <source>
        <dbReference type="EMBL" id="PKD43074.1"/>
    </source>
</evidence>
<keyword evidence="2" id="KW-1133">Transmembrane helix</keyword>
<dbReference type="Proteomes" id="UP000233398">
    <property type="component" value="Unassembled WGS sequence"/>
</dbReference>
<protein>
    <recommendedName>
        <fullName evidence="3">CHAT domain-containing protein</fullName>
    </recommendedName>
</protein>
<gene>
    <name evidence="4" type="ORF">CWD77_10595</name>
</gene>
<dbReference type="PANTHER" id="PTHR10098">
    <property type="entry name" value="RAPSYN-RELATED"/>
    <property type="match status" value="1"/>
</dbReference>
<accession>A0A2N0VFV7</accession>
<evidence type="ECO:0000256" key="2">
    <source>
        <dbReference type="SAM" id="Phobius"/>
    </source>
</evidence>
<keyword evidence="2" id="KW-0812">Transmembrane</keyword>
<dbReference type="InterPro" id="IPR011990">
    <property type="entry name" value="TPR-like_helical_dom_sf"/>
</dbReference>
<proteinExistence type="predicted"/>
<dbReference type="AlphaFoldDB" id="A0A2N0VFV7"/>
<organism evidence="4 5">
    <name type="scientific">Rhodohalobacter barkolensis</name>
    <dbReference type="NCBI Taxonomy" id="2053187"/>
    <lineage>
        <taxon>Bacteria</taxon>
        <taxon>Pseudomonadati</taxon>
        <taxon>Balneolota</taxon>
        <taxon>Balneolia</taxon>
        <taxon>Balneolales</taxon>
        <taxon>Balneolaceae</taxon>
        <taxon>Rhodohalobacter</taxon>
    </lineage>
</organism>
<dbReference type="Pfam" id="PF12770">
    <property type="entry name" value="CHAT"/>
    <property type="match status" value="1"/>
</dbReference>
<evidence type="ECO:0000259" key="3">
    <source>
        <dbReference type="Pfam" id="PF12770"/>
    </source>
</evidence>
<dbReference type="Gene3D" id="1.25.40.10">
    <property type="entry name" value="Tetratricopeptide repeat domain"/>
    <property type="match status" value="1"/>
</dbReference>
<dbReference type="SUPFAM" id="SSF48452">
    <property type="entry name" value="TPR-like"/>
    <property type="match status" value="1"/>
</dbReference>
<sequence length="1056" mass="120891">MFKVSLLLLIISVYSDSWTDYIHQFLDEQINSEVSSETVWATGTLYYSSPDEYQDVILDHIVDEQIKSYLQGNSDLKDYIQQMSFHLEDEHLLLSYLLLEEDIERRTEIYESFYNNYPGLGLRELNDLVKDGEKLDEKSIANSIIGFEHFLISFHVSNNNVTSDEFFNQVKALWQQSGGSSVIPTTSKSYQIASILKAYYETGEYGSINGLYNEFHHLQNLPHSKIKLNLLWGAEFALYRLGYVDKSLETQRKFTIPISSFLELNSTLNSILASHGGYLYQIGKYQEAKNTFLSILDQAENLPLSFQASLYNNLSLVLYKTGESSNYIETQLKALEIADELENHDFKSRILRNLHIFYAQNKNWRLATEYIDEAANLAYKVENKDELISIHISKADFTYNSLNDSEAAFRYLELANSFVDDNTLPRFKLRVLFQRAQLLKREKRFNESLNVLNEIIAITGGQSDTVRYLEAMIRLGQINLELGDPLEARQLMREVRAHDMTDLEFSVLILAQTVQAQIAQHFGDPLEADRLYSEAADLVFERSRNTSEAESGYWTVEEDYLYLFEKYADFLLDNELYTDALMLFDRIKTINDATLTENPLVRSSRQSEESLTEIQNLTQEMDRVRREILTSNDDNRLTLQNRLARLSAERKSLTESDQNRLESEPVNILSIQRQLRDSQTLLHLTEIGQNIFLAVLQRDDLQIKKLPLNNENRQLFEAATESILVGRTELDKLYQIGQLINIDDIASHSNSIIVMPDGFFHQLPLGVIPVQSPISPYSYGSAQYLIEEAEVRNLNSLKDMTERAVRTDHQFGFSGFGVDDFQNEATSRSLVSLPKAPMEISSINQQLNRLNNNRTFINESATVSQFQQTAGNSKILHMATHSEVSESDPLFSTLHFYADETENSEQVLTGRLFAYELFDLNLQNDLIMLNSCESGGDRFLQGSGVMGISRALRYAGAKSLVLNSWSVNDQYAAEFAEEFYKHLNNGENKSRALQLAKVHFIKNKNANPHFWGPYILNGDNRPIVNSNKWFAGTLLLALVFLSGLVFTGRRKQKLAA</sequence>
<name>A0A2N0VFV7_9BACT</name>
<comment type="caution">
    <text evidence="4">The sequence shown here is derived from an EMBL/GenBank/DDBJ whole genome shotgun (WGS) entry which is preliminary data.</text>
</comment>
<keyword evidence="1" id="KW-0175">Coiled coil</keyword>
<keyword evidence="2" id="KW-0472">Membrane</keyword>
<reference evidence="4 5" key="1">
    <citation type="submission" date="2017-11" db="EMBL/GenBank/DDBJ databases">
        <title>Rhodohalobacter 15182 sp. nov., isolated from a salt lake.</title>
        <authorList>
            <person name="Han S."/>
        </authorList>
    </citation>
    <scope>NUCLEOTIDE SEQUENCE [LARGE SCALE GENOMIC DNA]</scope>
    <source>
        <strain evidence="4 5">15182</strain>
    </source>
</reference>
<dbReference type="EMBL" id="PISP01000003">
    <property type="protein sequence ID" value="PKD43074.1"/>
    <property type="molecule type" value="Genomic_DNA"/>
</dbReference>
<dbReference type="InterPro" id="IPR024983">
    <property type="entry name" value="CHAT_dom"/>
</dbReference>
<feature type="coiled-coil region" evidence="1">
    <location>
        <begin position="607"/>
        <end position="656"/>
    </location>
</feature>
<dbReference type="PANTHER" id="PTHR10098:SF108">
    <property type="entry name" value="TETRATRICOPEPTIDE REPEAT PROTEIN 28"/>
    <property type="match status" value="1"/>
</dbReference>
<dbReference type="RefSeq" id="WP_101073548.1">
    <property type="nucleotide sequence ID" value="NZ_PISP01000003.1"/>
</dbReference>
<feature type="domain" description="CHAT" evidence="3">
    <location>
        <begin position="748"/>
        <end position="1019"/>
    </location>
</feature>
<evidence type="ECO:0000256" key="1">
    <source>
        <dbReference type="SAM" id="Coils"/>
    </source>
</evidence>
<evidence type="ECO:0000313" key="5">
    <source>
        <dbReference type="Proteomes" id="UP000233398"/>
    </source>
</evidence>